<evidence type="ECO:0000313" key="3">
    <source>
        <dbReference type="Proteomes" id="UP000269721"/>
    </source>
</evidence>
<dbReference type="InterPro" id="IPR057300">
    <property type="entry name" value="OB_Rrp5"/>
</dbReference>
<feature type="domain" description="S1 motif" evidence="1">
    <location>
        <begin position="215"/>
        <end position="276"/>
    </location>
</feature>
<dbReference type="OrthoDB" id="412781at2759"/>
<dbReference type="Gene3D" id="2.40.50.140">
    <property type="entry name" value="Nucleic acid-binding proteins"/>
    <property type="match status" value="2"/>
</dbReference>
<dbReference type="InterPro" id="IPR057302">
    <property type="entry name" value="Rrp5_S1"/>
</dbReference>
<keyword evidence="3" id="KW-1185">Reference proteome</keyword>
<dbReference type="InterPro" id="IPR003029">
    <property type="entry name" value="S1_domain"/>
</dbReference>
<evidence type="ECO:0000259" key="1">
    <source>
        <dbReference type="PROSITE" id="PS50126"/>
    </source>
</evidence>
<reference evidence="3" key="1">
    <citation type="journal article" date="2018" name="Nat. Microbiol.">
        <title>Leveraging single-cell genomics to expand the fungal tree of life.</title>
        <authorList>
            <person name="Ahrendt S.R."/>
            <person name="Quandt C.A."/>
            <person name="Ciobanu D."/>
            <person name="Clum A."/>
            <person name="Salamov A."/>
            <person name="Andreopoulos B."/>
            <person name="Cheng J.F."/>
            <person name="Woyke T."/>
            <person name="Pelin A."/>
            <person name="Henrissat B."/>
            <person name="Reynolds N.K."/>
            <person name="Benny G.L."/>
            <person name="Smith M.E."/>
            <person name="James T.Y."/>
            <person name="Grigoriev I.V."/>
        </authorList>
    </citation>
    <scope>NUCLEOTIDE SEQUENCE [LARGE SCALE GENOMIC DNA]</scope>
</reference>
<dbReference type="PANTHER" id="PTHR23270:SF10">
    <property type="entry name" value="PROTEIN RRP5 HOMOLOG"/>
    <property type="match status" value="1"/>
</dbReference>
<dbReference type="SUPFAM" id="SSF50249">
    <property type="entry name" value="Nucleic acid-binding proteins"/>
    <property type="match status" value="2"/>
</dbReference>
<accession>A0A4P9WBH7</accession>
<dbReference type="GO" id="GO:0032040">
    <property type="term" value="C:small-subunit processome"/>
    <property type="evidence" value="ECO:0007669"/>
    <property type="project" value="TreeGrafter"/>
</dbReference>
<evidence type="ECO:0000313" key="2">
    <source>
        <dbReference type="EMBL" id="RKO88270.1"/>
    </source>
</evidence>
<proteinExistence type="predicted"/>
<dbReference type="Proteomes" id="UP000269721">
    <property type="component" value="Unassembled WGS sequence"/>
</dbReference>
<dbReference type="SMART" id="SM00316">
    <property type="entry name" value="S1"/>
    <property type="match status" value="2"/>
</dbReference>
<name>A0A4P9WBH7_9FUNG</name>
<dbReference type="GO" id="GO:0003723">
    <property type="term" value="F:RNA binding"/>
    <property type="evidence" value="ECO:0007669"/>
    <property type="project" value="TreeGrafter"/>
</dbReference>
<sequence>MFKVGQVVKCRVLTVDAEEEKMRVSLKVGRNETLVDKKSTADVDTINLNAVVDGRVISLLTDAALVELLPSQKAILVSAAQATGFTGDFADVAEGSVLPGYVRSVTDDACFIGFLGDLVGAAKIRNISDRFVTKVSDFLSTGQSVVAVVLAVDGPKRRLQLSLKESQYRASDAFPAIETAYLRSLFRERDALTFQKAAKGGATQPHAWTKRFTIGAIVDAKVKKIMPYGTIVEMEDKVEGLITQPTGGAALKVGVVVKTKIMDVDVEKKILDLIVARKGMEGGVEPDAMKKAQAAHSNGEVLDAIVEIVKEDYAIFTIASLGHAVAYASAKGFDSSRAPFNRYRVGQT</sequence>
<dbReference type="PANTHER" id="PTHR23270">
    <property type="entry name" value="PROGRAMMED CELL DEATH PROTEIN 11 PRE-RRNA PROCESSING PROTEIN RRP5"/>
    <property type="match status" value="1"/>
</dbReference>
<dbReference type="EMBL" id="KZ996828">
    <property type="protein sequence ID" value="RKO88270.1"/>
    <property type="molecule type" value="Genomic_DNA"/>
</dbReference>
<dbReference type="InterPro" id="IPR045209">
    <property type="entry name" value="Rrp5"/>
</dbReference>
<dbReference type="Pfam" id="PF24682">
    <property type="entry name" value="OB_RRP5"/>
    <property type="match status" value="1"/>
</dbReference>
<protein>
    <recommendedName>
        <fullName evidence="1">S1 motif domain-containing protein</fullName>
    </recommendedName>
</protein>
<dbReference type="InterPro" id="IPR012340">
    <property type="entry name" value="NA-bd_OB-fold"/>
</dbReference>
<feature type="domain" description="S1 motif" evidence="1">
    <location>
        <begin position="95"/>
        <end position="164"/>
    </location>
</feature>
<dbReference type="GO" id="GO:0006364">
    <property type="term" value="P:rRNA processing"/>
    <property type="evidence" value="ECO:0007669"/>
    <property type="project" value="InterPro"/>
</dbReference>
<feature type="non-terminal residue" evidence="2">
    <location>
        <position position="348"/>
    </location>
</feature>
<gene>
    <name evidence="2" type="ORF">BDK51DRAFT_52207</name>
</gene>
<feature type="domain" description="S1 motif" evidence="1">
    <location>
        <begin position="1"/>
        <end position="27"/>
    </location>
</feature>
<dbReference type="PROSITE" id="PS50126">
    <property type="entry name" value="S1"/>
    <property type="match status" value="3"/>
</dbReference>
<organism evidence="2 3">
    <name type="scientific">Blyttiomyces helicus</name>
    <dbReference type="NCBI Taxonomy" id="388810"/>
    <lineage>
        <taxon>Eukaryota</taxon>
        <taxon>Fungi</taxon>
        <taxon>Fungi incertae sedis</taxon>
        <taxon>Chytridiomycota</taxon>
        <taxon>Chytridiomycota incertae sedis</taxon>
        <taxon>Chytridiomycetes</taxon>
        <taxon>Chytridiomycetes incertae sedis</taxon>
        <taxon>Blyttiomyces</taxon>
    </lineage>
</organism>
<dbReference type="Pfam" id="PF23459">
    <property type="entry name" value="S1_RRP5"/>
    <property type="match status" value="1"/>
</dbReference>
<dbReference type="AlphaFoldDB" id="A0A4P9WBH7"/>